<feature type="domain" description="Methyl-accepting transducer" evidence="6">
    <location>
        <begin position="251"/>
        <end position="480"/>
    </location>
</feature>
<evidence type="ECO:0000256" key="4">
    <source>
        <dbReference type="SAM" id="Coils"/>
    </source>
</evidence>
<dbReference type="InterPro" id="IPR003660">
    <property type="entry name" value="HAMP_dom"/>
</dbReference>
<dbReference type="RefSeq" id="WP_244016742.1">
    <property type="nucleotide sequence ID" value="NZ_JALHLF010000005.1"/>
</dbReference>
<dbReference type="PANTHER" id="PTHR43531:SF11">
    <property type="entry name" value="METHYL-ACCEPTING CHEMOTAXIS PROTEIN 3"/>
    <property type="match status" value="1"/>
</dbReference>
<feature type="domain" description="HAMP" evidence="7">
    <location>
        <begin position="194"/>
        <end position="246"/>
    </location>
</feature>
<dbReference type="Gene3D" id="1.10.287.950">
    <property type="entry name" value="Methyl-accepting chemotaxis protein"/>
    <property type="match status" value="1"/>
</dbReference>
<keyword evidence="3" id="KW-0807">Transducer</keyword>
<feature type="coiled-coil region" evidence="4">
    <location>
        <begin position="169"/>
        <end position="198"/>
    </location>
</feature>
<name>A0ABT0B9A2_9SPHN</name>
<keyword evidence="9" id="KW-1185">Reference proteome</keyword>
<evidence type="ECO:0000256" key="5">
    <source>
        <dbReference type="SAM" id="Phobius"/>
    </source>
</evidence>
<dbReference type="Pfam" id="PF00015">
    <property type="entry name" value="MCPsignal"/>
    <property type="match status" value="1"/>
</dbReference>
<dbReference type="SUPFAM" id="SSF58104">
    <property type="entry name" value="Methyl-accepting chemotaxis protein (MCP) signaling domain"/>
    <property type="match status" value="1"/>
</dbReference>
<keyword evidence="1" id="KW-0145">Chemotaxis</keyword>
<proteinExistence type="inferred from homology"/>
<comment type="caution">
    <text evidence="8">The sequence shown here is derived from an EMBL/GenBank/DDBJ whole genome shotgun (WGS) entry which is preliminary data.</text>
</comment>
<dbReference type="CDD" id="cd11386">
    <property type="entry name" value="MCP_signal"/>
    <property type="match status" value="1"/>
</dbReference>
<organism evidence="8 9">
    <name type="scientific">Novosphingobium organovorum</name>
    <dbReference type="NCBI Taxonomy" id="2930092"/>
    <lineage>
        <taxon>Bacteria</taxon>
        <taxon>Pseudomonadati</taxon>
        <taxon>Pseudomonadota</taxon>
        <taxon>Alphaproteobacteria</taxon>
        <taxon>Sphingomonadales</taxon>
        <taxon>Sphingomonadaceae</taxon>
        <taxon>Novosphingobium</taxon>
    </lineage>
</organism>
<dbReference type="InterPro" id="IPR051310">
    <property type="entry name" value="MCP_chemotaxis"/>
</dbReference>
<dbReference type="EMBL" id="JALHLF010000005">
    <property type="protein sequence ID" value="MCJ2181622.1"/>
    <property type="molecule type" value="Genomic_DNA"/>
</dbReference>
<dbReference type="Proteomes" id="UP001162881">
    <property type="component" value="Unassembled WGS sequence"/>
</dbReference>
<evidence type="ECO:0000259" key="6">
    <source>
        <dbReference type="PROSITE" id="PS50111"/>
    </source>
</evidence>
<evidence type="ECO:0000256" key="2">
    <source>
        <dbReference type="ARBA" id="ARBA00029447"/>
    </source>
</evidence>
<keyword evidence="4" id="KW-0175">Coiled coil</keyword>
<evidence type="ECO:0000256" key="3">
    <source>
        <dbReference type="PROSITE-ProRule" id="PRU00284"/>
    </source>
</evidence>
<sequence>MNELNELRRKGATILVAIGWICVLVITANAFFAGTGLMPAALAAAVSIVPTTLVLRGNAGSQARLALGFAYPLYPAIMLWQWSGQHWMLDLHMQFFAAIAMLMLLADWRPVLLAAAVTAVHHLFTNFLAPSLVFPDGSDIERVVLHAVIVVAETAVLTLIARNFETLVIEQAAAQNARERTEELALEERQRAADEQNRVIDQIGSALRALANGDLSLRITSAFPASYEALRRDFNAAAGELDQIVRNVTRSAGQIETGSREIRTATDDLALRTEEQAATLEDITNTLRALNVTVTENATSAFDLQGNVTKARDDALSGSEVVESAVHAMSEIEYSAQEISKIITLIDGIAFQTNLLALNAGVEAARAGEAGKGFAVVATEVRALAQRSADAANDIKALISTSSEQVSRGVRLVGQSGEALMTIVNGIAQINESIGRIATVSQGQAGEIGRINERMGRLDSATQQNAAMVEEGTAAARHLSSEAEAMARLVAHFAVSGEDRAGNGASSGGRLRHAA</sequence>
<dbReference type="PRINTS" id="PR00260">
    <property type="entry name" value="CHEMTRNSDUCR"/>
</dbReference>
<keyword evidence="5" id="KW-1133">Transmembrane helix</keyword>
<feature type="transmembrane region" description="Helical" evidence="5">
    <location>
        <begin position="12"/>
        <end position="32"/>
    </location>
</feature>
<evidence type="ECO:0000259" key="7">
    <source>
        <dbReference type="PROSITE" id="PS50885"/>
    </source>
</evidence>
<keyword evidence="5" id="KW-0812">Transmembrane</keyword>
<dbReference type="SMART" id="SM00283">
    <property type="entry name" value="MA"/>
    <property type="match status" value="1"/>
</dbReference>
<reference evidence="8" key="1">
    <citation type="submission" date="2022-03" db="EMBL/GenBank/DDBJ databases">
        <title>Identification of a novel bacterium isolated from mangrove sediments.</title>
        <authorList>
            <person name="Pan X."/>
        </authorList>
    </citation>
    <scope>NUCLEOTIDE SEQUENCE</scope>
    <source>
        <strain evidence="8">B1949</strain>
    </source>
</reference>
<protein>
    <submittedName>
        <fullName evidence="8">Methyl-accepting chemotaxis protein</fullName>
    </submittedName>
</protein>
<feature type="transmembrane region" description="Helical" evidence="5">
    <location>
        <begin position="38"/>
        <end position="56"/>
    </location>
</feature>
<dbReference type="PROSITE" id="PS50885">
    <property type="entry name" value="HAMP"/>
    <property type="match status" value="1"/>
</dbReference>
<evidence type="ECO:0000256" key="1">
    <source>
        <dbReference type="ARBA" id="ARBA00022500"/>
    </source>
</evidence>
<dbReference type="PANTHER" id="PTHR43531">
    <property type="entry name" value="PROTEIN ICFG"/>
    <property type="match status" value="1"/>
</dbReference>
<keyword evidence="5" id="KW-0472">Membrane</keyword>
<accession>A0ABT0B9A2</accession>
<dbReference type="InterPro" id="IPR004090">
    <property type="entry name" value="Chemotax_Me-accpt_rcpt"/>
</dbReference>
<comment type="similarity">
    <text evidence="2">Belongs to the methyl-accepting chemotaxis (MCP) protein family.</text>
</comment>
<evidence type="ECO:0000313" key="9">
    <source>
        <dbReference type="Proteomes" id="UP001162881"/>
    </source>
</evidence>
<gene>
    <name evidence="8" type="ORF">MTR62_02695</name>
</gene>
<evidence type="ECO:0000313" key="8">
    <source>
        <dbReference type="EMBL" id="MCJ2181622.1"/>
    </source>
</evidence>
<dbReference type="InterPro" id="IPR004089">
    <property type="entry name" value="MCPsignal_dom"/>
</dbReference>
<feature type="transmembrane region" description="Helical" evidence="5">
    <location>
        <begin position="63"/>
        <end position="81"/>
    </location>
</feature>
<dbReference type="PROSITE" id="PS50111">
    <property type="entry name" value="CHEMOTAXIS_TRANSDUC_2"/>
    <property type="match status" value="1"/>
</dbReference>